<dbReference type="Proteomes" id="UP000475928">
    <property type="component" value="Unassembled WGS sequence"/>
</dbReference>
<dbReference type="AlphaFoldDB" id="A0A6A0B5N6"/>
<sequence length="142" mass="16457">MAPVFLGDQILDDTIEVAEYLSYMTGYSFDEICGMDEIMSQRINTRLLVKRFEQQMMIAQQSLLTAIADKKKSGKSTKPFHIDELLAFQGMNQAEIVSNRKLFEEMTHDDEDIERKKAKKAKKKETVSSIRQRLRDKYGINI</sequence>
<dbReference type="RefSeq" id="WP_172354814.1">
    <property type="nucleotide sequence ID" value="NZ_BLLH01000001.1"/>
</dbReference>
<dbReference type="EMBL" id="BLLH01000001">
    <property type="protein sequence ID" value="GFH39851.1"/>
    <property type="molecule type" value="Genomic_DNA"/>
</dbReference>
<protein>
    <submittedName>
        <fullName evidence="1">Uncharacterized protein</fullName>
    </submittedName>
</protein>
<organism evidence="1 2">
    <name type="scientific">Pseudolactococcus insecticola</name>
    <dbReference type="NCBI Taxonomy" id="2709158"/>
    <lineage>
        <taxon>Bacteria</taxon>
        <taxon>Bacillati</taxon>
        <taxon>Bacillota</taxon>
        <taxon>Bacilli</taxon>
        <taxon>Lactobacillales</taxon>
        <taxon>Streptococcaceae</taxon>
        <taxon>Pseudolactococcus</taxon>
    </lineage>
</organism>
<evidence type="ECO:0000313" key="2">
    <source>
        <dbReference type="Proteomes" id="UP000475928"/>
    </source>
</evidence>
<name>A0A6A0B5N6_9LACT</name>
<reference evidence="1 2" key="1">
    <citation type="submission" date="2020-02" db="EMBL/GenBank/DDBJ databases">
        <title>Draft genome sequence of Lactococcus sp. Hs20B0-1.</title>
        <authorList>
            <person name="Noda S."/>
            <person name="Yuki M."/>
            <person name="Ohkuma M."/>
        </authorList>
    </citation>
    <scope>NUCLEOTIDE SEQUENCE [LARGE SCALE GENOMIC DNA]</scope>
    <source>
        <strain evidence="1 2">Hs20B0-1</strain>
    </source>
</reference>
<accession>A0A6A0B5N6</accession>
<keyword evidence="2" id="KW-1185">Reference proteome</keyword>
<proteinExistence type="predicted"/>
<comment type="caution">
    <text evidence="1">The sequence shown here is derived from an EMBL/GenBank/DDBJ whole genome shotgun (WGS) entry which is preliminary data.</text>
</comment>
<gene>
    <name evidence="1" type="ORF">Hs20B_02490</name>
</gene>
<evidence type="ECO:0000313" key="1">
    <source>
        <dbReference type="EMBL" id="GFH39851.1"/>
    </source>
</evidence>